<accession>X1BAH3</accession>
<evidence type="ECO:0000313" key="2">
    <source>
        <dbReference type="EMBL" id="GAG92085.1"/>
    </source>
</evidence>
<dbReference type="AlphaFoldDB" id="X1BAH3"/>
<name>X1BAH3_9ZZZZ</name>
<dbReference type="SUPFAM" id="SSF53383">
    <property type="entry name" value="PLP-dependent transferases"/>
    <property type="match status" value="1"/>
</dbReference>
<sequence>MPYAYCYRCPFGLEYPECEIHCADYLEDFFVGHVAPDAVAALIVEPVQGEGGFIVPPPGYFKKIKAMCEQHGIIFIMDEIQAGMGRTGKLFAC</sequence>
<dbReference type="InterPro" id="IPR015421">
    <property type="entry name" value="PyrdxlP-dep_Trfase_major"/>
</dbReference>
<comment type="caution">
    <text evidence="2">The sequence shown here is derived from an EMBL/GenBank/DDBJ whole genome shotgun (WGS) entry which is preliminary data.</text>
</comment>
<comment type="similarity">
    <text evidence="1">Belongs to the class-III pyridoxal-phosphate-dependent aminotransferase family.</text>
</comment>
<gene>
    <name evidence="2" type="ORF">S01H4_48500</name>
</gene>
<dbReference type="InterPro" id="IPR005814">
    <property type="entry name" value="Aminotrans_3"/>
</dbReference>
<feature type="non-terminal residue" evidence="2">
    <location>
        <position position="93"/>
    </location>
</feature>
<organism evidence="2">
    <name type="scientific">marine sediment metagenome</name>
    <dbReference type="NCBI Taxonomy" id="412755"/>
    <lineage>
        <taxon>unclassified sequences</taxon>
        <taxon>metagenomes</taxon>
        <taxon>ecological metagenomes</taxon>
    </lineage>
</organism>
<evidence type="ECO:0000256" key="1">
    <source>
        <dbReference type="ARBA" id="ARBA00008954"/>
    </source>
</evidence>
<dbReference type="Gene3D" id="3.40.640.10">
    <property type="entry name" value="Type I PLP-dependent aspartate aminotransferase-like (Major domain)"/>
    <property type="match status" value="1"/>
</dbReference>
<dbReference type="PANTHER" id="PTHR43094:SF1">
    <property type="entry name" value="AMINOTRANSFERASE CLASS-III"/>
    <property type="match status" value="1"/>
</dbReference>
<dbReference type="InterPro" id="IPR015424">
    <property type="entry name" value="PyrdxlP-dep_Trfase"/>
</dbReference>
<dbReference type="EMBL" id="BART01027351">
    <property type="protein sequence ID" value="GAG92085.1"/>
    <property type="molecule type" value="Genomic_DNA"/>
</dbReference>
<dbReference type="PANTHER" id="PTHR43094">
    <property type="entry name" value="AMINOTRANSFERASE"/>
    <property type="match status" value="1"/>
</dbReference>
<proteinExistence type="inferred from homology"/>
<dbReference type="GO" id="GO:0008483">
    <property type="term" value="F:transaminase activity"/>
    <property type="evidence" value="ECO:0007669"/>
    <property type="project" value="InterPro"/>
</dbReference>
<dbReference type="GO" id="GO:0030170">
    <property type="term" value="F:pyridoxal phosphate binding"/>
    <property type="evidence" value="ECO:0007669"/>
    <property type="project" value="InterPro"/>
</dbReference>
<dbReference type="Pfam" id="PF00202">
    <property type="entry name" value="Aminotran_3"/>
    <property type="match status" value="1"/>
</dbReference>
<reference evidence="2" key="1">
    <citation type="journal article" date="2014" name="Front. Microbiol.">
        <title>High frequency of phylogenetically diverse reductive dehalogenase-homologous genes in deep subseafloor sedimentary metagenomes.</title>
        <authorList>
            <person name="Kawai M."/>
            <person name="Futagami T."/>
            <person name="Toyoda A."/>
            <person name="Takaki Y."/>
            <person name="Nishi S."/>
            <person name="Hori S."/>
            <person name="Arai W."/>
            <person name="Tsubouchi T."/>
            <person name="Morono Y."/>
            <person name="Uchiyama I."/>
            <person name="Ito T."/>
            <person name="Fujiyama A."/>
            <person name="Inagaki F."/>
            <person name="Takami H."/>
        </authorList>
    </citation>
    <scope>NUCLEOTIDE SEQUENCE</scope>
    <source>
        <strain evidence="2">Expedition CK06-06</strain>
    </source>
</reference>
<dbReference type="GO" id="GO:0005829">
    <property type="term" value="C:cytosol"/>
    <property type="evidence" value="ECO:0007669"/>
    <property type="project" value="TreeGrafter"/>
</dbReference>
<protein>
    <submittedName>
        <fullName evidence="2">Uncharacterized protein</fullName>
    </submittedName>
</protein>